<dbReference type="Gene3D" id="1.20.1540.10">
    <property type="entry name" value="Rhomboid-like"/>
    <property type="match status" value="1"/>
</dbReference>
<feature type="transmembrane region" description="Helical" evidence="7">
    <location>
        <begin position="12"/>
        <end position="36"/>
    </location>
</feature>
<dbReference type="OrthoDB" id="9807874at2"/>
<keyword evidence="4" id="KW-0378">Hydrolase</keyword>
<keyword evidence="5 7" id="KW-1133">Transmembrane helix</keyword>
<keyword evidence="6 7" id="KW-0472">Membrane</keyword>
<dbReference type="PANTHER" id="PTHR43731:SF14">
    <property type="entry name" value="PRESENILIN-ASSOCIATED RHOMBOID-LIKE PROTEIN, MITOCHONDRIAL"/>
    <property type="match status" value="1"/>
</dbReference>
<evidence type="ECO:0000256" key="2">
    <source>
        <dbReference type="ARBA" id="ARBA00009045"/>
    </source>
</evidence>
<evidence type="ECO:0000256" key="1">
    <source>
        <dbReference type="ARBA" id="ARBA00004141"/>
    </source>
</evidence>
<protein>
    <recommendedName>
        <fullName evidence="8">Peptidase S54 rhomboid domain-containing protein</fullName>
    </recommendedName>
</protein>
<feature type="transmembrane region" description="Helical" evidence="7">
    <location>
        <begin position="84"/>
        <end position="102"/>
    </location>
</feature>
<dbReference type="GO" id="GO:0004252">
    <property type="term" value="F:serine-type endopeptidase activity"/>
    <property type="evidence" value="ECO:0007669"/>
    <property type="project" value="InterPro"/>
</dbReference>
<evidence type="ECO:0000256" key="3">
    <source>
        <dbReference type="ARBA" id="ARBA00022692"/>
    </source>
</evidence>
<dbReference type="PANTHER" id="PTHR43731">
    <property type="entry name" value="RHOMBOID PROTEASE"/>
    <property type="match status" value="1"/>
</dbReference>
<evidence type="ECO:0000256" key="7">
    <source>
        <dbReference type="SAM" id="Phobius"/>
    </source>
</evidence>
<dbReference type="Proteomes" id="UP000194873">
    <property type="component" value="Unassembled WGS sequence"/>
</dbReference>
<accession>A0A243WCB9</accession>
<name>A0A243WCB9_9BACT</name>
<feature type="transmembrane region" description="Helical" evidence="7">
    <location>
        <begin position="177"/>
        <end position="197"/>
    </location>
</feature>
<keyword evidence="3 7" id="KW-0812">Transmembrane</keyword>
<evidence type="ECO:0000313" key="9">
    <source>
        <dbReference type="EMBL" id="OUJ73188.1"/>
    </source>
</evidence>
<dbReference type="Pfam" id="PF01694">
    <property type="entry name" value="Rhomboid"/>
    <property type="match status" value="2"/>
</dbReference>
<dbReference type="EMBL" id="MTSE01000007">
    <property type="protein sequence ID" value="OUJ73188.1"/>
    <property type="molecule type" value="Genomic_DNA"/>
</dbReference>
<evidence type="ECO:0000259" key="8">
    <source>
        <dbReference type="Pfam" id="PF01694"/>
    </source>
</evidence>
<dbReference type="GO" id="GO:0016020">
    <property type="term" value="C:membrane"/>
    <property type="evidence" value="ECO:0007669"/>
    <property type="project" value="UniProtKB-SubCell"/>
</dbReference>
<evidence type="ECO:0000256" key="6">
    <source>
        <dbReference type="ARBA" id="ARBA00023136"/>
    </source>
</evidence>
<keyword evidence="10" id="KW-1185">Reference proteome</keyword>
<gene>
    <name evidence="9" type="ORF">BXP70_15290</name>
</gene>
<comment type="subcellular location">
    <subcellularLocation>
        <location evidence="1">Membrane</location>
        <topology evidence="1">Multi-pass membrane protein</topology>
    </subcellularLocation>
</comment>
<feature type="transmembrane region" description="Helical" evidence="7">
    <location>
        <begin position="238"/>
        <end position="256"/>
    </location>
</feature>
<feature type="transmembrane region" description="Helical" evidence="7">
    <location>
        <begin position="204"/>
        <end position="223"/>
    </location>
</feature>
<comment type="caution">
    <text evidence="9">The sequence shown here is derived from an EMBL/GenBank/DDBJ whole genome shotgun (WGS) entry which is preliminary data.</text>
</comment>
<dbReference type="RefSeq" id="WP_086594951.1">
    <property type="nucleotide sequence ID" value="NZ_MTSE01000007.1"/>
</dbReference>
<evidence type="ECO:0000256" key="5">
    <source>
        <dbReference type="ARBA" id="ARBA00022989"/>
    </source>
</evidence>
<comment type="similarity">
    <text evidence="2">Belongs to the peptidase S54 family.</text>
</comment>
<proteinExistence type="inferred from homology"/>
<feature type="transmembrane region" description="Helical" evidence="7">
    <location>
        <begin position="48"/>
        <end position="72"/>
    </location>
</feature>
<dbReference type="SUPFAM" id="SSF144091">
    <property type="entry name" value="Rhomboid-like"/>
    <property type="match status" value="1"/>
</dbReference>
<dbReference type="InterPro" id="IPR022764">
    <property type="entry name" value="Peptidase_S54_rhomboid_dom"/>
</dbReference>
<evidence type="ECO:0000313" key="10">
    <source>
        <dbReference type="Proteomes" id="UP000194873"/>
    </source>
</evidence>
<organism evidence="9 10">
    <name type="scientific">Hymenobacter crusticola</name>
    <dbReference type="NCBI Taxonomy" id="1770526"/>
    <lineage>
        <taxon>Bacteria</taxon>
        <taxon>Pseudomonadati</taxon>
        <taxon>Bacteroidota</taxon>
        <taxon>Cytophagia</taxon>
        <taxon>Cytophagales</taxon>
        <taxon>Hymenobacteraceae</taxon>
        <taxon>Hymenobacter</taxon>
    </lineage>
</organism>
<dbReference type="InterPro" id="IPR050925">
    <property type="entry name" value="Rhomboid_protease_S54"/>
</dbReference>
<feature type="domain" description="Peptidase S54 rhomboid" evidence="8">
    <location>
        <begin position="43"/>
        <end position="103"/>
    </location>
</feature>
<dbReference type="InterPro" id="IPR035952">
    <property type="entry name" value="Rhomboid-like_sf"/>
</dbReference>
<sequence length="264" mass="29810">MFNLTPTVRLLLFINVGIYLLQTQLGPQVSLFGALYPIGSIHFQLWQFLTYMFLHGSWGHILSNMFGLISFGPLLEQRWGGERFLTFWLICGLGAGVLYSSVKYYELHQMNEARIEFKQHPTGVGLADFFENYYPDATGYETVASALQRNPNDQGLISSANETLQAVYTESLNSPNAGMLGASGALFGILFAFGYLFPNTELMLLFFPFPIKAKYFVTLYALYELYAGIHRTPGDNVAHFAHLGGLLIGFIVLKFWERGRSQFY</sequence>
<reference evidence="9 10" key="1">
    <citation type="submission" date="2017-01" db="EMBL/GenBank/DDBJ databases">
        <title>A new Hymenobacter.</title>
        <authorList>
            <person name="Liang Y."/>
            <person name="Feng F."/>
        </authorList>
    </citation>
    <scope>NUCLEOTIDE SEQUENCE [LARGE SCALE GENOMIC DNA]</scope>
    <source>
        <strain evidence="9">MIMBbqt21</strain>
    </source>
</reference>
<evidence type="ECO:0000256" key="4">
    <source>
        <dbReference type="ARBA" id="ARBA00022801"/>
    </source>
</evidence>
<dbReference type="AlphaFoldDB" id="A0A243WCB9"/>
<feature type="domain" description="Peptidase S54 rhomboid" evidence="8">
    <location>
        <begin position="173"/>
        <end position="252"/>
    </location>
</feature>